<dbReference type="EMBL" id="MN739677">
    <property type="protein sequence ID" value="QHT20477.1"/>
    <property type="molecule type" value="Genomic_DNA"/>
</dbReference>
<dbReference type="AlphaFoldDB" id="A0A6C0DUH2"/>
<name>A0A6C0DUH2_9ZZZZ</name>
<reference evidence="1" key="1">
    <citation type="journal article" date="2020" name="Nature">
        <title>Giant virus diversity and host interactions through global metagenomics.</title>
        <authorList>
            <person name="Schulz F."/>
            <person name="Roux S."/>
            <person name="Paez-Espino D."/>
            <person name="Jungbluth S."/>
            <person name="Walsh D.A."/>
            <person name="Denef V.J."/>
            <person name="McMahon K.D."/>
            <person name="Konstantinidis K.T."/>
            <person name="Eloe-Fadrosh E.A."/>
            <person name="Kyrpides N.C."/>
            <person name="Woyke T."/>
        </authorList>
    </citation>
    <scope>NUCLEOTIDE SEQUENCE</scope>
    <source>
        <strain evidence="1">GVMAG-M-3300023174-60</strain>
    </source>
</reference>
<proteinExistence type="predicted"/>
<organism evidence="1">
    <name type="scientific">viral metagenome</name>
    <dbReference type="NCBI Taxonomy" id="1070528"/>
    <lineage>
        <taxon>unclassified sequences</taxon>
        <taxon>metagenomes</taxon>
        <taxon>organismal metagenomes</taxon>
    </lineage>
</organism>
<sequence length="157" mass="17324">MSCNNVYSTINSYTNKSRFCYSYKPPGPVENCCNPIVCTTNEFLSSISSLTPVINNSTRTSERSLLLYGLQQQLICNQAALVNSTVQSTINNSTMIANTIYGQLLQVRQLRYEPFQPYIPPVIPLSVIQLQMATVNVGVPHSVFTCADGKGVQFVTT</sequence>
<accession>A0A6C0DUH2</accession>
<evidence type="ECO:0000313" key="1">
    <source>
        <dbReference type="EMBL" id="QHT20477.1"/>
    </source>
</evidence>
<protein>
    <submittedName>
        <fullName evidence="1">Uncharacterized protein</fullName>
    </submittedName>
</protein>